<dbReference type="PANTHER" id="PTHR30282:SF0">
    <property type="entry name" value="P-AMINOBENZOYL-GLUTAMATE TRANSPORT PROTEIN"/>
    <property type="match status" value="1"/>
</dbReference>
<feature type="transmembrane region" description="Helical" evidence="1">
    <location>
        <begin position="425"/>
        <end position="442"/>
    </location>
</feature>
<feature type="transmembrane region" description="Helical" evidence="1">
    <location>
        <begin position="97"/>
        <end position="117"/>
    </location>
</feature>
<dbReference type="Proteomes" id="UP001299608">
    <property type="component" value="Unassembled WGS sequence"/>
</dbReference>
<dbReference type="EMBL" id="JAAITT010000002">
    <property type="protein sequence ID" value="NSJ47437.1"/>
    <property type="molecule type" value="Genomic_DNA"/>
</dbReference>
<dbReference type="Pfam" id="PF03806">
    <property type="entry name" value="ABG_transport"/>
    <property type="match status" value="1"/>
</dbReference>
<feature type="transmembrane region" description="Helical" evidence="1">
    <location>
        <begin position="448"/>
        <end position="474"/>
    </location>
</feature>
<comment type="caution">
    <text evidence="2">The sequence shown here is derived from an EMBL/GenBank/DDBJ whole genome shotgun (WGS) entry which is preliminary data.</text>
</comment>
<dbReference type="PANTHER" id="PTHR30282">
    <property type="entry name" value="P-AMINOBENZOYL GLUTAMATE TRANSPORTER"/>
    <property type="match status" value="1"/>
</dbReference>
<dbReference type="RefSeq" id="WP_165640809.1">
    <property type="nucleotide sequence ID" value="NZ_JAAITT010000002.1"/>
</dbReference>
<reference evidence="3 4" key="1">
    <citation type="journal article" date="2020" name="Cell Host Microbe">
        <title>Functional and Genomic Variation between Human-Derived Isolates of Lachnospiraceae Reveals Inter- and Intra-Species Diversity.</title>
        <authorList>
            <person name="Sorbara M.T."/>
            <person name="Littmann E.R."/>
            <person name="Fontana E."/>
            <person name="Moody T.U."/>
            <person name="Kohout C.E."/>
            <person name="Gjonbalaj M."/>
            <person name="Eaton V."/>
            <person name="Seok R."/>
            <person name="Leiner I.M."/>
            <person name="Pamer E.G."/>
        </authorList>
    </citation>
    <scope>NUCLEOTIDE SEQUENCE [LARGE SCALE GENOMIC DNA]</scope>
    <source>
        <strain evidence="3 4">MSK.1.17</strain>
    </source>
</reference>
<evidence type="ECO:0000256" key="1">
    <source>
        <dbReference type="SAM" id="Phobius"/>
    </source>
</evidence>
<keyword evidence="4" id="KW-1185">Reference proteome</keyword>
<dbReference type="AlphaFoldDB" id="A0AAW5C1V9"/>
<dbReference type="GO" id="GO:1902604">
    <property type="term" value="P:p-aminobenzoyl-glutamate transmembrane transport"/>
    <property type="evidence" value="ECO:0007669"/>
    <property type="project" value="InterPro"/>
</dbReference>
<evidence type="ECO:0000313" key="3">
    <source>
        <dbReference type="EMBL" id="NSJ47437.1"/>
    </source>
</evidence>
<keyword evidence="1" id="KW-1133">Transmembrane helix</keyword>
<feature type="transmembrane region" description="Helical" evidence="1">
    <location>
        <begin position="276"/>
        <end position="296"/>
    </location>
</feature>
<name>A0AAW5C1V9_9FIRM</name>
<protein>
    <submittedName>
        <fullName evidence="2">AbgT family transporter</fullName>
    </submittedName>
</protein>
<feature type="transmembrane region" description="Helical" evidence="1">
    <location>
        <begin position="316"/>
        <end position="335"/>
    </location>
</feature>
<accession>A0AAW5C1V9</accession>
<feature type="transmembrane region" description="Helical" evidence="1">
    <location>
        <begin position="34"/>
        <end position="54"/>
    </location>
</feature>
<reference evidence="2" key="3">
    <citation type="submission" date="2022-01" db="EMBL/GenBank/DDBJ databases">
        <title>Collection of gut derived symbiotic bacterial strains cultured from healthy donors.</title>
        <authorList>
            <person name="Lin H."/>
            <person name="Kohout C."/>
            <person name="Waligurski E."/>
            <person name="Pamer E.G."/>
        </authorList>
    </citation>
    <scope>NUCLEOTIDE SEQUENCE</scope>
    <source>
        <strain evidence="2">DFI.6.55</strain>
    </source>
</reference>
<organism evidence="2 5">
    <name type="scientific">Enterocloster aldenensis</name>
    <dbReference type="NCBI Taxonomy" id="358742"/>
    <lineage>
        <taxon>Bacteria</taxon>
        <taxon>Bacillati</taxon>
        <taxon>Bacillota</taxon>
        <taxon>Clostridia</taxon>
        <taxon>Lachnospirales</taxon>
        <taxon>Lachnospiraceae</taxon>
        <taxon>Enterocloster</taxon>
    </lineage>
</organism>
<dbReference type="GO" id="GO:0015558">
    <property type="term" value="F:secondary active p-aminobenzoyl-glutamate transmembrane transporter activity"/>
    <property type="evidence" value="ECO:0007669"/>
    <property type="project" value="InterPro"/>
</dbReference>
<dbReference type="InterPro" id="IPR004697">
    <property type="entry name" value="AbgT"/>
</dbReference>
<feature type="transmembrane region" description="Helical" evidence="1">
    <location>
        <begin position="486"/>
        <end position="511"/>
    </location>
</feature>
<keyword evidence="1" id="KW-0472">Membrane</keyword>
<feature type="transmembrane region" description="Helical" evidence="1">
    <location>
        <begin position="226"/>
        <end position="244"/>
    </location>
</feature>
<sequence>MTKEKTKENARNKSLFNRFLDVVERAGNKLPHPIVLFGLFALGVVVISGLLHAMGVSAEGELINSKTGEVEHTIVTIKSLFNTNGIVYMMTNAVKNFTGFAPLGTVLVAMLGVGVAEQSGWISSLLRKTVEITPAALITPVVVFLGCMSNVAGDAGYVVLIPIGALMFMAYGRHPMAGLAAAFAGVSGGFSANLLVGTLDPLLSGITNEAIRIVDANYTVQPTGNWFFMCASTFVITILGTIITDKIVEPRLGKFHGGTDTAGFTSSSMSQEESKALKTANIVLVIMVIGMIALLIPQSSFLRNPETGSLVDGSPFMDSIIILIALYFFVPAVVYGKKAGTFKDHRDVCGSMSKSMASMSTYISLVFVSSQFINYFKYTNIGTIIALKGANFFGASGIGPIPLIILFVIFSAFANLFMGSASAKWTILAPVFIPMFMLLGFSPELTQVAYRIGDSCTNVITPLMSQFATIIIFAKRYDDNAGIGTLVATMLPYSLIFLIGWTVLLALWMVLGLPLGPGVSLML</sequence>
<evidence type="ECO:0000313" key="2">
    <source>
        <dbReference type="EMBL" id="MCG4747506.1"/>
    </source>
</evidence>
<feature type="transmembrane region" description="Helical" evidence="1">
    <location>
        <begin position="155"/>
        <end position="172"/>
    </location>
</feature>
<reference evidence="3" key="2">
    <citation type="submission" date="2020-02" db="EMBL/GenBank/DDBJ databases">
        <authorList>
            <person name="Littmann E."/>
            <person name="Sorbara M."/>
        </authorList>
    </citation>
    <scope>NUCLEOTIDE SEQUENCE</scope>
    <source>
        <strain evidence="3">MSK.1.17</strain>
    </source>
</reference>
<feature type="transmembrane region" description="Helical" evidence="1">
    <location>
        <begin position="179"/>
        <end position="199"/>
    </location>
</feature>
<proteinExistence type="predicted"/>
<keyword evidence="1" id="KW-0812">Transmembrane</keyword>
<feature type="transmembrane region" description="Helical" evidence="1">
    <location>
        <begin position="393"/>
        <end position="418"/>
    </location>
</feature>
<dbReference type="EMBL" id="JAKNGE010000025">
    <property type="protein sequence ID" value="MCG4747506.1"/>
    <property type="molecule type" value="Genomic_DNA"/>
</dbReference>
<feature type="transmembrane region" description="Helical" evidence="1">
    <location>
        <begin position="129"/>
        <end position="149"/>
    </location>
</feature>
<gene>
    <name evidence="3" type="ORF">G5B36_01790</name>
    <name evidence="2" type="ORF">L0N08_18930</name>
</gene>
<evidence type="ECO:0000313" key="5">
    <source>
        <dbReference type="Proteomes" id="UP001299608"/>
    </source>
</evidence>
<dbReference type="Proteomes" id="UP000669239">
    <property type="component" value="Unassembled WGS sequence"/>
</dbReference>
<evidence type="ECO:0000313" key="4">
    <source>
        <dbReference type="Proteomes" id="UP000669239"/>
    </source>
</evidence>